<gene>
    <name evidence="8" type="primary">Aste57867_17114</name>
    <name evidence="7" type="ORF">As57867_017055</name>
    <name evidence="8" type="ORF">ASTE57867_17114</name>
</gene>
<dbReference type="PANTHER" id="PTHR10231">
    <property type="entry name" value="NUCLEOTIDE-SUGAR TRANSMEMBRANE TRANSPORTER"/>
    <property type="match status" value="1"/>
</dbReference>
<proteinExistence type="predicted"/>
<feature type="transmembrane region" description="Helical" evidence="6">
    <location>
        <begin position="222"/>
        <end position="242"/>
    </location>
</feature>
<feature type="transmembrane region" description="Helical" evidence="6">
    <location>
        <begin position="254"/>
        <end position="277"/>
    </location>
</feature>
<comment type="subcellular location">
    <subcellularLocation>
        <location evidence="1">Membrane</location>
        <topology evidence="1">Multi-pass membrane protein</topology>
    </subcellularLocation>
</comment>
<sequence length="342" mass="36816">MAATKRKSKTTTAPPQTATATAQKPGGSTAFFGYMSMFALSLQFGLQPLLNREFAGQVQSKALMVIVCEACKLVLATMTLRMKLQREPTLLSTWTLAESLKFSGLPACTYAVQNVLIQMSMQNLTPLEFNLINQSKLIWTAVFVYLLLQRRFSFLQCVAMGMLMGASLLLSSGGGDTASVNQVDMDLRFYYGFIPVVTASVLSGLGAAMTQLSLQTQGRDTSLVTIELCVYGALFLLANMAFQPTSLSFDGWTMWTLVPAISSATGGLLVGAVTQFAGGVMKSYSLIGGIALTGVLEAVLYNKALTNDLYVASALVVSSMYMYSSYPYTPSRASDSATKKEQ</sequence>
<reference evidence="8 9" key="1">
    <citation type="submission" date="2019-03" db="EMBL/GenBank/DDBJ databases">
        <authorList>
            <person name="Gaulin E."/>
            <person name="Dumas B."/>
        </authorList>
    </citation>
    <scope>NUCLEOTIDE SEQUENCE [LARGE SCALE GENOMIC DNA]</scope>
    <source>
        <strain evidence="8">CBS 568.67</strain>
    </source>
</reference>
<keyword evidence="4 6" id="KW-0472">Membrane</keyword>
<dbReference type="SUPFAM" id="SSF103481">
    <property type="entry name" value="Multidrug resistance efflux transporter EmrE"/>
    <property type="match status" value="1"/>
</dbReference>
<feature type="region of interest" description="Disordered" evidence="5">
    <location>
        <begin position="1"/>
        <end position="24"/>
    </location>
</feature>
<feature type="compositionally biased region" description="Low complexity" evidence="5">
    <location>
        <begin position="10"/>
        <end position="23"/>
    </location>
</feature>
<evidence type="ECO:0000313" key="7">
    <source>
        <dbReference type="EMBL" id="KAF0691702.1"/>
    </source>
</evidence>
<reference evidence="7" key="2">
    <citation type="submission" date="2019-06" db="EMBL/GenBank/DDBJ databases">
        <title>Genomics analysis of Aphanomyces spp. identifies a new class of oomycete effector associated with host adaptation.</title>
        <authorList>
            <person name="Gaulin E."/>
        </authorList>
    </citation>
    <scope>NUCLEOTIDE SEQUENCE</scope>
    <source>
        <strain evidence="7">CBS 578.67</strain>
    </source>
</reference>
<evidence type="ECO:0000256" key="5">
    <source>
        <dbReference type="SAM" id="MobiDB-lite"/>
    </source>
</evidence>
<evidence type="ECO:0000256" key="4">
    <source>
        <dbReference type="ARBA" id="ARBA00023136"/>
    </source>
</evidence>
<protein>
    <submittedName>
        <fullName evidence="8">Aste57867_17114 protein</fullName>
    </submittedName>
</protein>
<organism evidence="8 9">
    <name type="scientific">Aphanomyces stellatus</name>
    <dbReference type="NCBI Taxonomy" id="120398"/>
    <lineage>
        <taxon>Eukaryota</taxon>
        <taxon>Sar</taxon>
        <taxon>Stramenopiles</taxon>
        <taxon>Oomycota</taxon>
        <taxon>Saprolegniomycetes</taxon>
        <taxon>Saprolegniales</taxon>
        <taxon>Verrucalvaceae</taxon>
        <taxon>Aphanomyces</taxon>
    </lineage>
</organism>
<evidence type="ECO:0000256" key="2">
    <source>
        <dbReference type="ARBA" id="ARBA00022692"/>
    </source>
</evidence>
<evidence type="ECO:0000313" key="9">
    <source>
        <dbReference type="Proteomes" id="UP000332933"/>
    </source>
</evidence>
<dbReference type="OrthoDB" id="408493at2759"/>
<feature type="transmembrane region" description="Helical" evidence="6">
    <location>
        <begin position="152"/>
        <end position="170"/>
    </location>
</feature>
<dbReference type="GO" id="GO:0015165">
    <property type="term" value="F:pyrimidine nucleotide-sugar transmembrane transporter activity"/>
    <property type="evidence" value="ECO:0007669"/>
    <property type="project" value="InterPro"/>
</dbReference>
<evidence type="ECO:0000313" key="8">
    <source>
        <dbReference type="EMBL" id="VFT93872.1"/>
    </source>
</evidence>
<feature type="transmembrane region" description="Helical" evidence="6">
    <location>
        <begin position="190"/>
        <end position="210"/>
    </location>
</feature>
<dbReference type="Proteomes" id="UP000332933">
    <property type="component" value="Unassembled WGS sequence"/>
</dbReference>
<dbReference type="InterPro" id="IPR037185">
    <property type="entry name" value="EmrE-like"/>
</dbReference>
<accession>A0A485L8I7</accession>
<dbReference type="GO" id="GO:0000139">
    <property type="term" value="C:Golgi membrane"/>
    <property type="evidence" value="ECO:0007669"/>
    <property type="project" value="InterPro"/>
</dbReference>
<dbReference type="Pfam" id="PF04142">
    <property type="entry name" value="Nuc_sug_transp"/>
    <property type="match status" value="1"/>
</dbReference>
<dbReference type="EMBL" id="VJMH01006035">
    <property type="protein sequence ID" value="KAF0691702.1"/>
    <property type="molecule type" value="Genomic_DNA"/>
</dbReference>
<evidence type="ECO:0000256" key="6">
    <source>
        <dbReference type="SAM" id="Phobius"/>
    </source>
</evidence>
<keyword evidence="2 6" id="KW-0812">Transmembrane</keyword>
<keyword evidence="3 6" id="KW-1133">Transmembrane helix</keyword>
<evidence type="ECO:0000256" key="3">
    <source>
        <dbReference type="ARBA" id="ARBA00022989"/>
    </source>
</evidence>
<dbReference type="InterPro" id="IPR007271">
    <property type="entry name" value="Nuc_sug_transpt"/>
</dbReference>
<dbReference type="AlphaFoldDB" id="A0A485L8I7"/>
<evidence type="ECO:0000256" key="1">
    <source>
        <dbReference type="ARBA" id="ARBA00004141"/>
    </source>
</evidence>
<dbReference type="EMBL" id="CAADRA010006056">
    <property type="protein sequence ID" value="VFT93872.1"/>
    <property type="molecule type" value="Genomic_DNA"/>
</dbReference>
<name>A0A485L8I7_9STRA</name>
<keyword evidence="9" id="KW-1185">Reference proteome</keyword>